<dbReference type="InterPro" id="IPR004370">
    <property type="entry name" value="4-OT-like_dom"/>
</dbReference>
<keyword evidence="7" id="KW-1185">Reference proteome</keyword>
<gene>
    <name evidence="6" type="ORF">RYJ27_00300</name>
</gene>
<dbReference type="PANTHER" id="PTHR35530:SF1">
    <property type="entry name" value="2-HYDROXYMUCONATE TAUTOMERASE"/>
    <property type="match status" value="1"/>
</dbReference>
<dbReference type="KEGG" id="mliy:RYJ27_00300"/>
<dbReference type="RefSeq" id="WP_330170820.1">
    <property type="nucleotide sequence ID" value="NZ_CP137080.1"/>
</dbReference>
<reference evidence="6 7" key="1">
    <citation type="submission" date="2023-10" db="EMBL/GenBank/DDBJ databases">
        <title>Y20.</title>
        <authorList>
            <person name="Zhang G."/>
            <person name="Ding Y."/>
        </authorList>
    </citation>
    <scope>NUCLEOTIDE SEQUENCE [LARGE SCALE GENOMIC DNA]</scope>
    <source>
        <strain evidence="6 7">Y20</strain>
    </source>
</reference>
<feature type="active site" description="Proton acceptor; via imino nitrogen" evidence="3">
    <location>
        <position position="2"/>
    </location>
</feature>
<name>A0AAU0MGV3_9MICO</name>
<comment type="similarity">
    <text evidence="1 4">Belongs to the 4-oxalocrotonate tautomerase family.</text>
</comment>
<dbReference type="PANTHER" id="PTHR35530">
    <property type="entry name" value="TAUTOMERASE-RELATED"/>
    <property type="match status" value="1"/>
</dbReference>
<keyword evidence="2 4" id="KW-0413">Isomerase</keyword>
<dbReference type="NCBIfam" id="TIGR00013">
    <property type="entry name" value="taut"/>
    <property type="match status" value="1"/>
</dbReference>
<dbReference type="GO" id="GO:0016853">
    <property type="term" value="F:isomerase activity"/>
    <property type="evidence" value="ECO:0007669"/>
    <property type="project" value="UniProtKB-UniRule"/>
</dbReference>
<proteinExistence type="inferred from homology"/>
<evidence type="ECO:0000256" key="1">
    <source>
        <dbReference type="ARBA" id="ARBA00006723"/>
    </source>
</evidence>
<evidence type="ECO:0000256" key="2">
    <source>
        <dbReference type="ARBA" id="ARBA00023235"/>
    </source>
</evidence>
<evidence type="ECO:0000256" key="3">
    <source>
        <dbReference type="PIRSR" id="PIRSR618191-1"/>
    </source>
</evidence>
<protein>
    <recommendedName>
        <fullName evidence="4">Tautomerase</fullName>
        <ecNumber evidence="4">5.3.2.-</ecNumber>
    </recommendedName>
</protein>
<evidence type="ECO:0000313" key="6">
    <source>
        <dbReference type="EMBL" id="WOQ69726.1"/>
    </source>
</evidence>
<dbReference type="Proteomes" id="UP001329313">
    <property type="component" value="Chromosome"/>
</dbReference>
<organism evidence="6 7">
    <name type="scientific">Microbacterium limosum</name>
    <dbReference type="NCBI Taxonomy" id="3079935"/>
    <lineage>
        <taxon>Bacteria</taxon>
        <taxon>Bacillati</taxon>
        <taxon>Actinomycetota</taxon>
        <taxon>Actinomycetes</taxon>
        <taxon>Micrococcales</taxon>
        <taxon>Microbacteriaceae</taxon>
        <taxon>Microbacterium</taxon>
    </lineage>
</organism>
<dbReference type="InterPro" id="IPR018191">
    <property type="entry name" value="4-OT"/>
</dbReference>
<accession>A0AAU0MGV3</accession>
<dbReference type="SUPFAM" id="SSF55331">
    <property type="entry name" value="Tautomerase/MIF"/>
    <property type="match status" value="1"/>
</dbReference>
<dbReference type="Pfam" id="PF01361">
    <property type="entry name" value="Tautomerase"/>
    <property type="match status" value="1"/>
</dbReference>
<feature type="domain" description="4-oxalocrotonate tautomerase-like" evidence="5">
    <location>
        <begin position="2"/>
        <end position="56"/>
    </location>
</feature>
<evidence type="ECO:0000256" key="4">
    <source>
        <dbReference type="RuleBase" id="RU362032"/>
    </source>
</evidence>
<dbReference type="AlphaFoldDB" id="A0AAU0MGV3"/>
<dbReference type="Gene3D" id="3.30.429.10">
    <property type="entry name" value="Macrophage Migration Inhibitory Factor"/>
    <property type="match status" value="1"/>
</dbReference>
<evidence type="ECO:0000313" key="7">
    <source>
        <dbReference type="Proteomes" id="UP001329313"/>
    </source>
</evidence>
<sequence length="71" mass="7343">MPFVQISIAEGRDPEQIRALIGGVTDAVAESLAAPVESIRVIVTEVPLTHWGSGSVTLAEKRGAPPPPVTG</sequence>
<dbReference type="InterPro" id="IPR014347">
    <property type="entry name" value="Tautomerase/MIF_sf"/>
</dbReference>
<evidence type="ECO:0000259" key="5">
    <source>
        <dbReference type="Pfam" id="PF01361"/>
    </source>
</evidence>
<dbReference type="EC" id="5.3.2.-" evidence="4"/>
<dbReference type="EMBL" id="CP137080">
    <property type="protein sequence ID" value="WOQ69726.1"/>
    <property type="molecule type" value="Genomic_DNA"/>
</dbReference>